<reference evidence="1 2" key="1">
    <citation type="journal article" date="2021" name="Elife">
        <title>Chloroplast acquisition without the gene transfer in kleptoplastic sea slugs, Plakobranchus ocellatus.</title>
        <authorList>
            <person name="Maeda T."/>
            <person name="Takahashi S."/>
            <person name="Yoshida T."/>
            <person name="Shimamura S."/>
            <person name="Takaki Y."/>
            <person name="Nagai Y."/>
            <person name="Toyoda A."/>
            <person name="Suzuki Y."/>
            <person name="Arimoto A."/>
            <person name="Ishii H."/>
            <person name="Satoh N."/>
            <person name="Nishiyama T."/>
            <person name="Hasebe M."/>
            <person name="Maruyama T."/>
            <person name="Minagawa J."/>
            <person name="Obokata J."/>
            <person name="Shigenobu S."/>
        </authorList>
    </citation>
    <scope>NUCLEOTIDE SEQUENCE [LARGE SCALE GENOMIC DNA]</scope>
</reference>
<dbReference type="AlphaFoldDB" id="A0AAV4A6B6"/>
<accession>A0AAV4A6B6</accession>
<protein>
    <submittedName>
        <fullName evidence="1">Uncharacterized protein</fullName>
    </submittedName>
</protein>
<name>A0AAV4A6B6_9GAST</name>
<gene>
    <name evidence="1" type="ORF">PoB_002942000</name>
</gene>
<proteinExistence type="predicted"/>
<evidence type="ECO:0000313" key="1">
    <source>
        <dbReference type="EMBL" id="GFO02915.1"/>
    </source>
</evidence>
<comment type="caution">
    <text evidence="1">The sequence shown here is derived from an EMBL/GenBank/DDBJ whole genome shotgun (WGS) entry which is preliminary data.</text>
</comment>
<sequence>MVSDYGMATQIDGDHWTWTWVNLLTVTTVWGLSLELSRSGSSDVETSAVGSEGASVVQRTANPPWDLQGPFCRGFELRDLRFSLTEGLKA</sequence>
<organism evidence="1 2">
    <name type="scientific">Plakobranchus ocellatus</name>
    <dbReference type="NCBI Taxonomy" id="259542"/>
    <lineage>
        <taxon>Eukaryota</taxon>
        <taxon>Metazoa</taxon>
        <taxon>Spiralia</taxon>
        <taxon>Lophotrochozoa</taxon>
        <taxon>Mollusca</taxon>
        <taxon>Gastropoda</taxon>
        <taxon>Heterobranchia</taxon>
        <taxon>Euthyneura</taxon>
        <taxon>Panpulmonata</taxon>
        <taxon>Sacoglossa</taxon>
        <taxon>Placobranchoidea</taxon>
        <taxon>Plakobranchidae</taxon>
        <taxon>Plakobranchus</taxon>
    </lineage>
</organism>
<dbReference type="Proteomes" id="UP000735302">
    <property type="component" value="Unassembled WGS sequence"/>
</dbReference>
<evidence type="ECO:0000313" key="2">
    <source>
        <dbReference type="Proteomes" id="UP000735302"/>
    </source>
</evidence>
<keyword evidence="2" id="KW-1185">Reference proteome</keyword>
<dbReference type="EMBL" id="BLXT01003660">
    <property type="protein sequence ID" value="GFO02915.1"/>
    <property type="molecule type" value="Genomic_DNA"/>
</dbReference>